<comment type="caution">
    <text evidence="2">The sequence shown here is derived from an EMBL/GenBank/DDBJ whole genome shotgun (WGS) entry which is preliminary data.</text>
</comment>
<feature type="transmembrane region" description="Helical" evidence="1">
    <location>
        <begin position="74"/>
        <end position="91"/>
    </location>
</feature>
<reference evidence="2 3" key="1">
    <citation type="journal article" date="2018" name="PLoS ONE">
        <title>The draft genome of Kipferlia bialata reveals reductive genome evolution in fornicate parasites.</title>
        <authorList>
            <person name="Tanifuji G."/>
            <person name="Takabayashi S."/>
            <person name="Kume K."/>
            <person name="Takagi M."/>
            <person name="Nakayama T."/>
            <person name="Kamikawa R."/>
            <person name="Inagaki Y."/>
            <person name="Hashimoto T."/>
        </authorList>
    </citation>
    <scope>NUCLEOTIDE SEQUENCE [LARGE SCALE GENOMIC DNA]</scope>
    <source>
        <strain evidence="2">NY0173</strain>
    </source>
</reference>
<feature type="transmembrane region" description="Helical" evidence="1">
    <location>
        <begin position="34"/>
        <end position="54"/>
    </location>
</feature>
<name>A0A9K3GIB5_9EUKA</name>
<feature type="transmembrane region" description="Helical" evidence="1">
    <location>
        <begin position="128"/>
        <end position="150"/>
    </location>
</feature>
<organism evidence="2 3">
    <name type="scientific">Kipferlia bialata</name>
    <dbReference type="NCBI Taxonomy" id="797122"/>
    <lineage>
        <taxon>Eukaryota</taxon>
        <taxon>Metamonada</taxon>
        <taxon>Carpediemonas-like organisms</taxon>
        <taxon>Kipferlia</taxon>
    </lineage>
</organism>
<dbReference type="AlphaFoldDB" id="A0A9K3GIB5"/>
<gene>
    <name evidence="2" type="ORF">KIPB_004522</name>
</gene>
<sequence>MCVYTLASVAASVYNHVYTNGNYPLEYEWLQPKATLAFLTFGSPSLLSIALAFLYMQTFRGIVKPSLFKRATRILVCCSALILGAALFLGIDQYLADMDLYEEGYPYFESIRTAGPYMDRVRGTIYRYRFLSVLAVVQLATIMTCLLVTVRRARASLDRTMSLSTPSSYLEHASPPGSPQGAKRWTKKKRRLSKLDLLPWVYATYCTAYIAMTVLMVVRVYTSDSTDTFKTLYKYLLVPANVVEGVSLAIIVYPGVRQKPRGDAIHI</sequence>
<evidence type="ECO:0000313" key="2">
    <source>
        <dbReference type="EMBL" id="GIQ83231.1"/>
    </source>
</evidence>
<accession>A0A9K3GIB5</accession>
<keyword evidence="1" id="KW-0812">Transmembrane</keyword>
<feature type="transmembrane region" description="Helical" evidence="1">
    <location>
        <begin position="197"/>
        <end position="221"/>
    </location>
</feature>
<dbReference type="Proteomes" id="UP000265618">
    <property type="component" value="Unassembled WGS sequence"/>
</dbReference>
<feature type="transmembrane region" description="Helical" evidence="1">
    <location>
        <begin position="233"/>
        <end position="253"/>
    </location>
</feature>
<proteinExistence type="predicted"/>
<keyword evidence="1" id="KW-1133">Transmembrane helix</keyword>
<evidence type="ECO:0000256" key="1">
    <source>
        <dbReference type="SAM" id="Phobius"/>
    </source>
</evidence>
<keyword evidence="1" id="KW-0472">Membrane</keyword>
<evidence type="ECO:0000313" key="3">
    <source>
        <dbReference type="Proteomes" id="UP000265618"/>
    </source>
</evidence>
<dbReference type="EMBL" id="BDIP01000970">
    <property type="protein sequence ID" value="GIQ83231.1"/>
    <property type="molecule type" value="Genomic_DNA"/>
</dbReference>
<keyword evidence="3" id="KW-1185">Reference proteome</keyword>
<protein>
    <submittedName>
        <fullName evidence="2">Uncharacterized protein</fullName>
    </submittedName>
</protein>